<dbReference type="PANTHER" id="PTHR11929">
    <property type="entry name" value="ALPHA- 1,3 -FUCOSYLTRANSFERASE"/>
    <property type="match status" value="1"/>
</dbReference>
<evidence type="ECO:0000313" key="3">
    <source>
        <dbReference type="EMBL" id="ANV98156.1"/>
    </source>
</evidence>
<dbReference type="InterPro" id="IPR055270">
    <property type="entry name" value="Glyco_tran_10_C"/>
</dbReference>
<dbReference type="InterPro" id="IPR001503">
    <property type="entry name" value="Glyco_trans_10"/>
</dbReference>
<dbReference type="SUPFAM" id="SSF53756">
    <property type="entry name" value="UDP-Glycosyltransferase/glycogen phosphorylase"/>
    <property type="match status" value="1"/>
</dbReference>
<feature type="domain" description="Fucosyltransferase C-terminal" evidence="1">
    <location>
        <begin position="120"/>
        <end position="204"/>
    </location>
</feature>
<dbReference type="PANTHER" id="PTHR11929:SF194">
    <property type="entry name" value="ALPHA-(1,3)-FUCOSYLTRANSFERASE 10"/>
    <property type="match status" value="1"/>
</dbReference>
<sequence>MQEIKLNVVDWWEEKLEYNYFLSFLSKKYKIIQSDKPDFLLCSVFGNQHLEYDCIKIFYTGEAITPDFNFYDYALGFDYLDFGDRYLRYPLFLLDQKTFKLAEQKHLLKDEAKLLQRDFCSFVVSNGNAHPIRKEFFEALSKINFVASGGRYQNNIGKYVENKLDFIQSYKFNIAFENSRYAGYCTEKIIDAFAAQSIPIYWGDPSLKTTFKNNGGGEIAS</sequence>
<dbReference type="STRING" id="222136.BBW65_04780"/>
<evidence type="ECO:0000313" key="4">
    <source>
        <dbReference type="Proteomes" id="UP000092884"/>
    </source>
</evidence>
<dbReference type="RefSeq" id="WP_066340473.1">
    <property type="nucleotide sequence ID" value="NZ_CP016503.1"/>
</dbReference>
<dbReference type="Pfam" id="PF00852">
    <property type="entry name" value="Glyco_transf_10"/>
    <property type="match status" value="1"/>
</dbReference>
<proteinExistence type="predicted"/>
<evidence type="ECO:0000259" key="1">
    <source>
        <dbReference type="Pfam" id="PF00852"/>
    </source>
</evidence>
<dbReference type="AlphaFoldDB" id="A0A1B1U5X4"/>
<dbReference type="KEGG" id="het:BBW65_04780"/>
<protein>
    <submittedName>
        <fullName evidence="3">Uncharacterized protein</fullName>
    </submittedName>
</protein>
<dbReference type="InterPro" id="IPR041058">
    <property type="entry name" value="FucT_N"/>
</dbReference>
<keyword evidence="4" id="KW-1185">Reference proteome</keyword>
<feature type="domain" description="Alpha-(1,3)-fucosyltransferase FucT N-terminal" evidence="2">
    <location>
        <begin position="7"/>
        <end position="94"/>
    </location>
</feature>
<dbReference type="Pfam" id="PF18025">
    <property type="entry name" value="FucT_N"/>
    <property type="match status" value="1"/>
</dbReference>
<dbReference type="OrthoDB" id="9791032at2"/>
<accession>A0A1B1U5X4</accession>
<dbReference type="Proteomes" id="UP000092884">
    <property type="component" value="Chromosome"/>
</dbReference>
<organism evidence="3 4">
    <name type="scientific">Helicobacter enhydrae</name>
    <dbReference type="NCBI Taxonomy" id="222136"/>
    <lineage>
        <taxon>Bacteria</taxon>
        <taxon>Pseudomonadati</taxon>
        <taxon>Campylobacterota</taxon>
        <taxon>Epsilonproteobacteria</taxon>
        <taxon>Campylobacterales</taxon>
        <taxon>Helicobacteraceae</taxon>
        <taxon>Helicobacter</taxon>
    </lineage>
</organism>
<name>A0A1B1U5X4_9HELI</name>
<gene>
    <name evidence="3" type="ORF">BBW65_04780</name>
</gene>
<reference evidence="4" key="1">
    <citation type="submission" date="2016-07" db="EMBL/GenBank/DDBJ databases">
        <authorList>
            <person name="Florea S."/>
            <person name="Webb J.S."/>
            <person name="Jaromczyk J."/>
            <person name="Schardl C.L."/>
        </authorList>
    </citation>
    <scope>NUCLEOTIDE SEQUENCE [LARGE SCALE GENOMIC DNA]</scope>
    <source>
        <strain evidence="4">MIT 01-6242</strain>
    </source>
</reference>
<dbReference type="Gene3D" id="3.40.50.11650">
    <property type="entry name" value="Glycosyl transferase family 10, N-terminal domain"/>
    <property type="match status" value="1"/>
</dbReference>
<dbReference type="GO" id="GO:0008417">
    <property type="term" value="F:fucosyltransferase activity"/>
    <property type="evidence" value="ECO:0007669"/>
    <property type="project" value="InterPro"/>
</dbReference>
<dbReference type="InterPro" id="IPR042574">
    <property type="entry name" value="FucT_N_sf"/>
</dbReference>
<dbReference type="GO" id="GO:0016020">
    <property type="term" value="C:membrane"/>
    <property type="evidence" value="ECO:0007669"/>
    <property type="project" value="InterPro"/>
</dbReference>
<dbReference type="EMBL" id="CP016503">
    <property type="protein sequence ID" value="ANV98156.1"/>
    <property type="molecule type" value="Genomic_DNA"/>
</dbReference>
<evidence type="ECO:0000259" key="2">
    <source>
        <dbReference type="Pfam" id="PF18025"/>
    </source>
</evidence>